<dbReference type="Pfam" id="PF00691">
    <property type="entry name" value="OmpA"/>
    <property type="match status" value="1"/>
</dbReference>
<dbReference type="GO" id="GO:0016020">
    <property type="term" value="C:membrane"/>
    <property type="evidence" value="ECO:0007669"/>
    <property type="project" value="UniProtKB-UniRule"/>
</dbReference>
<dbReference type="Proteomes" id="UP000474802">
    <property type="component" value="Unassembled WGS sequence"/>
</dbReference>
<keyword evidence="1 3" id="KW-0472">Membrane</keyword>
<dbReference type="EMBL" id="JAALFG010000003">
    <property type="protein sequence ID" value="NGP18865.1"/>
    <property type="molecule type" value="Genomic_DNA"/>
</dbReference>
<organism evidence="5 6">
    <name type="scientific">Devosia aurantiaca</name>
    <dbReference type="NCBI Taxonomy" id="2714858"/>
    <lineage>
        <taxon>Bacteria</taxon>
        <taxon>Pseudomonadati</taxon>
        <taxon>Pseudomonadota</taxon>
        <taxon>Alphaproteobacteria</taxon>
        <taxon>Hyphomicrobiales</taxon>
        <taxon>Devosiaceae</taxon>
        <taxon>Devosia</taxon>
    </lineage>
</organism>
<protein>
    <submittedName>
        <fullName evidence="5">OmpA family protein</fullName>
    </submittedName>
</protein>
<sequence length="313" mass="35210">MLMRSGARRQHREEEEESAFVSMTDMTVSFLFIIMILLAFFASQFNPEETVLKSEYDEKLATIELQKSFIAQKDQTIADQTRQIEELLKRVAELELRLAEAEKVDPLEVYIGQTASERRSILERLRDQLLQEFPDLNVVISAENDALRFQGDGLFASGSSALRDQRTVMVVQRIAARLNEILPCYTLGPRSAWDTGCNPNGVIIEAVQIEGHTDSTGADISNLRLSTERANTTYAEMVGNQPDLISHQNYREQPVLSVAGYGKMRPIADNETPGGRSTNRRIDLRIIMFTPGSSEEIERIREELQAGVGLESP</sequence>
<keyword evidence="2" id="KW-0175">Coiled coil</keyword>
<evidence type="ECO:0000313" key="6">
    <source>
        <dbReference type="Proteomes" id="UP000474802"/>
    </source>
</evidence>
<evidence type="ECO:0000256" key="1">
    <source>
        <dbReference type="PROSITE-ProRule" id="PRU00473"/>
    </source>
</evidence>
<reference evidence="5 6" key="2">
    <citation type="submission" date="2020-03" db="EMBL/GenBank/DDBJ databases">
        <title>Devosia chinhatensis sp. nov., isolated from a hexachlorocyclohexane (HCH) dump site in India.</title>
        <authorList>
            <person name="Kumar M."/>
            <person name="Lal R."/>
        </authorList>
    </citation>
    <scope>NUCLEOTIDE SEQUENCE [LARGE SCALE GENOMIC DNA]</scope>
    <source>
        <strain evidence="5 6">H239</strain>
    </source>
</reference>
<keyword evidence="6" id="KW-1185">Reference proteome</keyword>
<evidence type="ECO:0000313" key="5">
    <source>
        <dbReference type="EMBL" id="NGP18865.1"/>
    </source>
</evidence>
<dbReference type="AlphaFoldDB" id="A0A6M1SUR5"/>
<dbReference type="PROSITE" id="PS51123">
    <property type="entry name" value="OMPA_2"/>
    <property type="match status" value="1"/>
</dbReference>
<evidence type="ECO:0000259" key="4">
    <source>
        <dbReference type="PROSITE" id="PS51123"/>
    </source>
</evidence>
<evidence type="ECO:0000256" key="2">
    <source>
        <dbReference type="SAM" id="Coils"/>
    </source>
</evidence>
<dbReference type="InterPro" id="IPR006665">
    <property type="entry name" value="OmpA-like"/>
</dbReference>
<dbReference type="InterPro" id="IPR036737">
    <property type="entry name" value="OmpA-like_sf"/>
</dbReference>
<keyword evidence="3" id="KW-1133">Transmembrane helix</keyword>
<comment type="caution">
    <text evidence="5">The sequence shown here is derived from an EMBL/GenBank/DDBJ whole genome shotgun (WGS) entry which is preliminary data.</text>
</comment>
<dbReference type="Gene3D" id="3.30.1330.60">
    <property type="entry name" value="OmpA-like domain"/>
    <property type="match status" value="1"/>
</dbReference>
<feature type="domain" description="OmpA-like" evidence="4">
    <location>
        <begin position="142"/>
        <end position="290"/>
    </location>
</feature>
<accession>A0A6M1SUR5</accession>
<dbReference type="PANTHER" id="PTHR30329">
    <property type="entry name" value="STATOR ELEMENT OF FLAGELLAR MOTOR COMPLEX"/>
    <property type="match status" value="1"/>
</dbReference>
<dbReference type="SUPFAM" id="SSF103088">
    <property type="entry name" value="OmpA-like"/>
    <property type="match status" value="1"/>
</dbReference>
<dbReference type="CDD" id="cd07185">
    <property type="entry name" value="OmpA_C-like"/>
    <property type="match status" value="1"/>
</dbReference>
<evidence type="ECO:0000256" key="3">
    <source>
        <dbReference type="SAM" id="Phobius"/>
    </source>
</evidence>
<reference evidence="5 6" key="1">
    <citation type="submission" date="2020-02" db="EMBL/GenBank/DDBJ databases">
        <authorList>
            <person name="Khan S.A."/>
            <person name="Jeon C.O."/>
            <person name="Chun B.H."/>
        </authorList>
    </citation>
    <scope>NUCLEOTIDE SEQUENCE [LARGE SCALE GENOMIC DNA]</scope>
    <source>
        <strain evidence="5 6">H239</strain>
    </source>
</reference>
<keyword evidence="3" id="KW-0812">Transmembrane</keyword>
<dbReference type="PANTHER" id="PTHR30329:SF21">
    <property type="entry name" value="LIPOPROTEIN YIAD-RELATED"/>
    <property type="match status" value="1"/>
</dbReference>
<name>A0A6M1SUR5_9HYPH</name>
<feature type="coiled-coil region" evidence="2">
    <location>
        <begin position="70"/>
        <end position="104"/>
    </location>
</feature>
<feature type="transmembrane region" description="Helical" evidence="3">
    <location>
        <begin position="20"/>
        <end position="42"/>
    </location>
</feature>
<gene>
    <name evidence="5" type="ORF">G5575_15465</name>
</gene>
<dbReference type="InterPro" id="IPR050330">
    <property type="entry name" value="Bact_OuterMem_StrucFunc"/>
</dbReference>
<proteinExistence type="predicted"/>